<evidence type="ECO:0000313" key="1">
    <source>
        <dbReference type="EMBL" id="MFD0963790.1"/>
    </source>
</evidence>
<dbReference type="RefSeq" id="WP_377714869.1">
    <property type="nucleotide sequence ID" value="NZ_JBHTJM010000008.1"/>
</dbReference>
<proteinExistence type="predicted"/>
<protein>
    <submittedName>
        <fullName evidence="1">TerB family tellurite resistance protein</fullName>
    </submittedName>
</protein>
<evidence type="ECO:0000313" key="2">
    <source>
        <dbReference type="Proteomes" id="UP001596997"/>
    </source>
</evidence>
<dbReference type="Proteomes" id="UP001596997">
    <property type="component" value="Unassembled WGS sequence"/>
</dbReference>
<accession>A0ABW3I1R3</accession>
<organism evidence="1 2">
    <name type="scientific">Pseudofulvibacter geojedonensis</name>
    <dbReference type="NCBI Taxonomy" id="1123758"/>
    <lineage>
        <taxon>Bacteria</taxon>
        <taxon>Pseudomonadati</taxon>
        <taxon>Bacteroidota</taxon>
        <taxon>Flavobacteriia</taxon>
        <taxon>Flavobacteriales</taxon>
        <taxon>Flavobacteriaceae</taxon>
        <taxon>Pseudofulvibacter</taxon>
    </lineage>
</organism>
<comment type="caution">
    <text evidence="1">The sequence shown here is derived from an EMBL/GenBank/DDBJ whole genome shotgun (WGS) entry which is preliminary data.</text>
</comment>
<gene>
    <name evidence="1" type="ORF">ACFQ1O_07210</name>
</gene>
<name>A0ABW3I1R3_9FLAO</name>
<dbReference type="InterPro" id="IPR029024">
    <property type="entry name" value="TerB-like"/>
</dbReference>
<dbReference type="CDD" id="cd07177">
    <property type="entry name" value="terB_like"/>
    <property type="match status" value="1"/>
</dbReference>
<keyword evidence="2" id="KW-1185">Reference proteome</keyword>
<reference evidence="2" key="1">
    <citation type="journal article" date="2019" name="Int. J. Syst. Evol. Microbiol.">
        <title>The Global Catalogue of Microorganisms (GCM) 10K type strain sequencing project: providing services to taxonomists for standard genome sequencing and annotation.</title>
        <authorList>
            <consortium name="The Broad Institute Genomics Platform"/>
            <consortium name="The Broad Institute Genome Sequencing Center for Infectious Disease"/>
            <person name="Wu L."/>
            <person name="Ma J."/>
        </authorList>
    </citation>
    <scope>NUCLEOTIDE SEQUENCE [LARGE SCALE GENOMIC DNA]</scope>
    <source>
        <strain evidence="2">CCUG 62114</strain>
    </source>
</reference>
<dbReference type="SUPFAM" id="SSF158682">
    <property type="entry name" value="TerB-like"/>
    <property type="match status" value="1"/>
</dbReference>
<dbReference type="EMBL" id="JBHTJM010000008">
    <property type="protein sequence ID" value="MFD0963790.1"/>
    <property type="molecule type" value="Genomic_DNA"/>
</dbReference>
<dbReference type="Gene3D" id="1.10.3680.10">
    <property type="entry name" value="TerB-like"/>
    <property type="match status" value="1"/>
</dbReference>
<sequence>MSIIDLFESSEHRNNMAHFAAIYNLAISDGEVNESEKRIILKFKDKLDITDDEYYQIAEEPNKYPIIPQSNLDNRLERILDFFKIIFSDHQLDSPERNLVLRYAIQLGYSETVAKDLISKSERIFNYDFDIEEFRGILKAIE</sequence>